<dbReference type="InterPro" id="IPR008637">
    <property type="entry name" value="HR_lesion"/>
</dbReference>
<keyword evidence="1" id="KW-0812">Transmembrane</keyword>
<dbReference type="AlphaFoldDB" id="A0A5E4EJV6"/>
<feature type="transmembrane region" description="Helical" evidence="1">
    <location>
        <begin position="259"/>
        <end position="275"/>
    </location>
</feature>
<keyword evidence="1" id="KW-1133">Transmembrane helix</keyword>
<evidence type="ECO:0000313" key="2">
    <source>
        <dbReference type="EMBL" id="VVA16045.1"/>
    </source>
</evidence>
<dbReference type="EMBL" id="CABIKO010000017">
    <property type="protein sequence ID" value="VVA16045.1"/>
    <property type="molecule type" value="Genomic_DNA"/>
</dbReference>
<sequence length="290" mass="32957">MDNNTLRGTSVKFQAQNQNHRSINLNTLWIYDITNTRFSKPPRTPRWAPVRETTSQMIGELTCRPAGPESSPITREYTNVHHSHILPPYHYHPCPSSFFLHRKFETLSESRAPKSRVSAAASFRSLPVQTPDMAFISFVGRLLFVSVFLLSAWQEFSEFGVDGGPAAKSLRPKFDIFWNHLSTHTGLKEPKKFEIQHLLAATIALKGIGGLLFILGSPLGAYLLLLHQAIATPILYDFYNYDPEKTEFNQLFLKFTQNLAFFGALLFFISMKASIPKRQLRKRAPKAKTT</sequence>
<dbReference type="PANTHER" id="PTHR31474:SF1">
    <property type="entry name" value="EXPRESSED PROTEIN"/>
    <property type="match status" value="1"/>
</dbReference>
<dbReference type="Proteomes" id="UP000327085">
    <property type="component" value="Chromosome 1"/>
</dbReference>
<dbReference type="Gramene" id="VVA16045">
    <property type="protein sequence ID" value="VVA16045"/>
    <property type="gene ID" value="Prudul26B002488"/>
</dbReference>
<reference evidence="3" key="1">
    <citation type="journal article" date="2020" name="Plant J.">
        <title>Transposons played a major role in the diversification between the closely related almond and peach genomes: results from the almond genome sequence.</title>
        <authorList>
            <person name="Alioto T."/>
            <person name="Alexiou K.G."/>
            <person name="Bardil A."/>
            <person name="Barteri F."/>
            <person name="Castanera R."/>
            <person name="Cruz F."/>
            <person name="Dhingra A."/>
            <person name="Duval H."/>
            <person name="Fernandez I Marti A."/>
            <person name="Frias L."/>
            <person name="Galan B."/>
            <person name="Garcia J.L."/>
            <person name="Howad W."/>
            <person name="Gomez-Garrido J."/>
            <person name="Gut M."/>
            <person name="Julca I."/>
            <person name="Morata J."/>
            <person name="Puigdomenech P."/>
            <person name="Ribeca P."/>
            <person name="Rubio Cabetas M.J."/>
            <person name="Vlasova A."/>
            <person name="Wirthensohn M."/>
            <person name="Garcia-Mas J."/>
            <person name="Gabaldon T."/>
            <person name="Casacuberta J.M."/>
            <person name="Arus P."/>
        </authorList>
    </citation>
    <scope>NUCLEOTIDE SEQUENCE [LARGE SCALE GENOMIC DNA]</scope>
    <source>
        <strain evidence="3">cv. Texas</strain>
    </source>
</reference>
<evidence type="ECO:0000313" key="3">
    <source>
        <dbReference type="Proteomes" id="UP000327085"/>
    </source>
</evidence>
<dbReference type="PANTHER" id="PTHR31474">
    <property type="entry name" value="HR-LIKE LESION-INDUCER"/>
    <property type="match status" value="1"/>
</dbReference>
<dbReference type="InParanoid" id="A0A5E4EJV6"/>
<proteinExistence type="predicted"/>
<accession>A0A5E4EJV6</accession>
<dbReference type="OMA" id="TLWIYDI"/>
<protein>
    <submittedName>
        <fullName evidence="2">PREDICTED: HR</fullName>
    </submittedName>
</protein>
<dbReference type="FunCoup" id="A0A5E4EJV6">
    <property type="interactions" value="835"/>
</dbReference>
<gene>
    <name evidence="2" type="ORF">ALMOND_2B002488</name>
</gene>
<keyword evidence="1" id="KW-0472">Membrane</keyword>
<dbReference type="Pfam" id="PF05514">
    <property type="entry name" value="HR_lesion"/>
    <property type="match status" value="1"/>
</dbReference>
<evidence type="ECO:0000256" key="1">
    <source>
        <dbReference type="SAM" id="Phobius"/>
    </source>
</evidence>
<organism evidence="2 3">
    <name type="scientific">Prunus dulcis</name>
    <name type="common">Almond</name>
    <name type="synonym">Amygdalus dulcis</name>
    <dbReference type="NCBI Taxonomy" id="3755"/>
    <lineage>
        <taxon>Eukaryota</taxon>
        <taxon>Viridiplantae</taxon>
        <taxon>Streptophyta</taxon>
        <taxon>Embryophyta</taxon>
        <taxon>Tracheophyta</taxon>
        <taxon>Spermatophyta</taxon>
        <taxon>Magnoliopsida</taxon>
        <taxon>eudicotyledons</taxon>
        <taxon>Gunneridae</taxon>
        <taxon>Pentapetalae</taxon>
        <taxon>rosids</taxon>
        <taxon>fabids</taxon>
        <taxon>Rosales</taxon>
        <taxon>Rosaceae</taxon>
        <taxon>Amygdaloideae</taxon>
        <taxon>Amygdaleae</taxon>
        <taxon>Prunus</taxon>
    </lineage>
</organism>
<name>A0A5E4EJV6_PRUDU</name>